<dbReference type="AlphaFoldDB" id="A0A212L1C7"/>
<protein>
    <submittedName>
        <fullName evidence="1">Uncharacterized protein</fullName>
    </submittedName>
</protein>
<organism evidence="1">
    <name type="scientific">uncultured Pleomorphomonas sp</name>
    <dbReference type="NCBI Taxonomy" id="442121"/>
    <lineage>
        <taxon>Bacteria</taxon>
        <taxon>Pseudomonadati</taxon>
        <taxon>Pseudomonadota</taxon>
        <taxon>Alphaproteobacteria</taxon>
        <taxon>Hyphomicrobiales</taxon>
        <taxon>Pleomorphomonadaceae</taxon>
        <taxon>Pleomorphomonas</taxon>
        <taxon>environmental samples</taxon>
    </lineage>
</organism>
<reference evidence="1" key="1">
    <citation type="submission" date="2016-08" db="EMBL/GenBank/DDBJ databases">
        <authorList>
            <person name="Seilhamer J.J."/>
        </authorList>
    </citation>
    <scope>NUCLEOTIDE SEQUENCE</scope>
    <source>
        <strain evidence="1">86</strain>
    </source>
</reference>
<evidence type="ECO:0000313" key="1">
    <source>
        <dbReference type="EMBL" id="SCM71345.1"/>
    </source>
</evidence>
<sequence>MTALTFLRTGGLTPGSSLTTRDTVFSATPATRATSFIVAGCGLPPEWLELRFMACVLAGRYAGAAFLTL</sequence>
<name>A0A212L1C7_9HYPH</name>
<accession>A0A212L1C7</accession>
<dbReference type="EMBL" id="FMJD01000002">
    <property type="protein sequence ID" value="SCM71345.1"/>
    <property type="molecule type" value="Genomic_DNA"/>
</dbReference>
<proteinExistence type="predicted"/>
<gene>
    <name evidence="1" type="ORF">KL86PLE_100112</name>
</gene>